<evidence type="ECO:0000313" key="2">
    <source>
        <dbReference type="Proteomes" id="UP000236370"/>
    </source>
</evidence>
<comment type="caution">
    <text evidence="1">The sequence shown here is derived from an EMBL/GenBank/DDBJ whole genome shotgun (WGS) entry which is preliminary data.</text>
</comment>
<dbReference type="SMR" id="A0A2J8L189"/>
<gene>
    <name evidence="1" type="ORF">CK820_G0034283</name>
</gene>
<sequence>MATLVVNKLGAGVDSGRQGSRGTAVVKVIQVSGD</sequence>
<organism evidence="1 2">
    <name type="scientific">Pan troglodytes</name>
    <name type="common">Chimpanzee</name>
    <dbReference type="NCBI Taxonomy" id="9598"/>
    <lineage>
        <taxon>Eukaryota</taxon>
        <taxon>Metazoa</taxon>
        <taxon>Chordata</taxon>
        <taxon>Craniata</taxon>
        <taxon>Vertebrata</taxon>
        <taxon>Euteleostomi</taxon>
        <taxon>Mammalia</taxon>
        <taxon>Eutheria</taxon>
        <taxon>Euarchontoglires</taxon>
        <taxon>Primates</taxon>
        <taxon>Haplorrhini</taxon>
        <taxon>Catarrhini</taxon>
        <taxon>Hominidae</taxon>
        <taxon>Pan</taxon>
    </lineage>
</organism>
<dbReference type="AlphaFoldDB" id="A0A2J8L189"/>
<dbReference type="Proteomes" id="UP000236370">
    <property type="component" value="Unassembled WGS sequence"/>
</dbReference>
<proteinExistence type="predicted"/>
<dbReference type="EMBL" id="NBAG03000320">
    <property type="protein sequence ID" value="PNI41040.1"/>
    <property type="molecule type" value="Genomic_DNA"/>
</dbReference>
<name>A0A2J8L189_PANTR</name>
<reference evidence="1 2" key="1">
    <citation type="submission" date="2017-12" db="EMBL/GenBank/DDBJ databases">
        <title>High-resolution comparative analysis of great ape genomes.</title>
        <authorList>
            <person name="Pollen A."/>
            <person name="Hastie A."/>
            <person name="Hormozdiari F."/>
            <person name="Dougherty M."/>
            <person name="Liu R."/>
            <person name="Chaisson M."/>
            <person name="Hoppe E."/>
            <person name="Hill C."/>
            <person name="Pang A."/>
            <person name="Hillier L."/>
            <person name="Baker C."/>
            <person name="Armstrong J."/>
            <person name="Shendure J."/>
            <person name="Paten B."/>
            <person name="Wilson R."/>
            <person name="Chao H."/>
            <person name="Schneider V."/>
            <person name="Ventura M."/>
            <person name="Kronenberg Z."/>
            <person name="Murali S."/>
            <person name="Gordon D."/>
            <person name="Cantsilieris S."/>
            <person name="Munson K."/>
            <person name="Nelson B."/>
            <person name="Raja A."/>
            <person name="Underwood J."/>
            <person name="Diekhans M."/>
            <person name="Fiddes I."/>
            <person name="Haussler D."/>
            <person name="Eichler E."/>
        </authorList>
    </citation>
    <scope>NUCLEOTIDE SEQUENCE [LARGE SCALE GENOMIC DNA]</scope>
    <source>
        <strain evidence="1">Yerkes chimp pedigree #C0471</strain>
    </source>
</reference>
<accession>A0A2J8L189</accession>
<protein>
    <submittedName>
        <fullName evidence="1">TRIM23 isoform 4</fullName>
    </submittedName>
</protein>
<evidence type="ECO:0000313" key="1">
    <source>
        <dbReference type="EMBL" id="PNI41040.1"/>
    </source>
</evidence>